<evidence type="ECO:0000313" key="4">
    <source>
        <dbReference type="Proteomes" id="UP000320235"/>
    </source>
</evidence>
<reference evidence="3 4" key="1">
    <citation type="submission" date="2019-06" db="EMBL/GenBank/DDBJ databases">
        <title>Sequencing the genomes of 1000 actinobacteria strains.</title>
        <authorList>
            <person name="Klenk H.-P."/>
        </authorList>
    </citation>
    <scope>NUCLEOTIDE SEQUENCE [LARGE SCALE GENOMIC DNA]</scope>
    <source>
        <strain evidence="3 4">DSM 105492</strain>
    </source>
</reference>
<feature type="compositionally biased region" description="Pro residues" evidence="1">
    <location>
        <begin position="48"/>
        <end position="58"/>
    </location>
</feature>
<dbReference type="GO" id="GO:0016787">
    <property type="term" value="F:hydrolase activity"/>
    <property type="evidence" value="ECO:0007669"/>
    <property type="project" value="InterPro"/>
</dbReference>
<proteinExistence type="predicted"/>
<dbReference type="InterPro" id="IPR029052">
    <property type="entry name" value="Metallo-depent_PP-like"/>
</dbReference>
<evidence type="ECO:0000259" key="2">
    <source>
        <dbReference type="Pfam" id="PF00149"/>
    </source>
</evidence>
<dbReference type="InterPro" id="IPR004843">
    <property type="entry name" value="Calcineurin-like_PHP"/>
</dbReference>
<evidence type="ECO:0000256" key="1">
    <source>
        <dbReference type="SAM" id="MobiDB-lite"/>
    </source>
</evidence>
<feature type="region of interest" description="Disordered" evidence="1">
    <location>
        <begin position="1304"/>
        <end position="1340"/>
    </location>
</feature>
<gene>
    <name evidence="3" type="ORF">FB391_3300</name>
</gene>
<feature type="domain" description="Calcineurin-like phosphoesterase" evidence="2">
    <location>
        <begin position="889"/>
        <end position="1125"/>
    </location>
</feature>
<dbReference type="Pfam" id="PF00149">
    <property type="entry name" value="Metallophos"/>
    <property type="match status" value="1"/>
</dbReference>
<dbReference type="SUPFAM" id="SSF56300">
    <property type="entry name" value="Metallo-dependent phosphatases"/>
    <property type="match status" value="1"/>
</dbReference>
<name>A0A543EF37_9MICO</name>
<feature type="region of interest" description="Disordered" evidence="1">
    <location>
        <begin position="43"/>
        <end position="62"/>
    </location>
</feature>
<dbReference type="EMBL" id="VFPE01000006">
    <property type="protein sequence ID" value="TQM20166.1"/>
    <property type="molecule type" value="Genomic_DNA"/>
</dbReference>
<dbReference type="PANTHER" id="PTHR43143">
    <property type="entry name" value="METALLOPHOSPHOESTERASE, CALCINEURIN SUPERFAMILY"/>
    <property type="match status" value="1"/>
</dbReference>
<dbReference type="Gene3D" id="3.60.21.10">
    <property type="match status" value="1"/>
</dbReference>
<evidence type="ECO:0000313" key="3">
    <source>
        <dbReference type="EMBL" id="TQM20166.1"/>
    </source>
</evidence>
<dbReference type="InterPro" id="IPR051918">
    <property type="entry name" value="STPP_CPPED1"/>
</dbReference>
<organism evidence="3 4">
    <name type="scientific">Microbacterium kyungheense</name>
    <dbReference type="NCBI Taxonomy" id="1263636"/>
    <lineage>
        <taxon>Bacteria</taxon>
        <taxon>Bacillati</taxon>
        <taxon>Actinomycetota</taxon>
        <taxon>Actinomycetes</taxon>
        <taxon>Micrococcales</taxon>
        <taxon>Microbacteriaceae</taxon>
        <taxon>Microbacterium</taxon>
    </lineage>
</organism>
<comment type="caution">
    <text evidence="3">The sequence shown here is derived from an EMBL/GenBank/DDBJ whole genome shotgun (WGS) entry which is preliminary data.</text>
</comment>
<accession>A0A543EF37</accession>
<feature type="compositionally biased region" description="Pro residues" evidence="1">
    <location>
        <begin position="1316"/>
        <end position="1334"/>
    </location>
</feature>
<protein>
    <submittedName>
        <fullName evidence="3">Calcineurin-like phosphoesterase family protein</fullName>
    </submittedName>
</protein>
<dbReference type="Proteomes" id="UP000320235">
    <property type="component" value="Unassembled WGS sequence"/>
</dbReference>
<dbReference type="PANTHER" id="PTHR43143:SF5">
    <property type="entry name" value="SECRETED PROTEIN"/>
    <property type="match status" value="1"/>
</dbReference>
<keyword evidence="4" id="KW-1185">Reference proteome</keyword>
<sequence>MRPIGQSPREQRTEHTRGGGRALAVAAAVAGALVLSTVAAPAASAAPPDRPAPTPPAAPTLAPDDGVYLQGAVTVASDATTAGDAVSSLTIDGVPIGAAPTPGISHLSFEVGSNSAALSFHNDLVVNGHRIDQDRTWVSERVDIPVPNDWLVTGENTVEIFAGTADAACGVNYDDFVVTDVGLELLGEVADGEENPFTFSFGDGDCGTQAGDIVHAELTFFVLGDPLASPGLSAEVDTTTFANGAHEIVATTAAGGRVAHAVTVDNAPVGAPGVAPEDGTLAHGTQTVSAARPAAAAGGVASLTIDGAEPAAAQSLGAGSSTFSFDVGSNSIENRYQNHLLVNGHKVDILGDWVNQRVEVPVPNRYLVPGDNVVEIVAGDISSTCGANLDDFTLSNLGLAVSTGTAAGTDIAASYAMGDGNCGSSTTALRTAQTHWAIEAPGVAVLPTLGSGEATLSFTVGSNSIDATFANLLYVNGVRYTLGGDFVSERANVIIPNEWLLPGWNTVEFVTGTTATGCNRDDFTISDVTLSPASGTATAQRAKSSYALGDGTCGSNINLFREVDLHFLVTDATAQGLRADVDTTALADGAHAVAAASTTGEVATRTLLTDNSAPVVAFSVPAAGGTITQAVALDVELADATGLVGTPELTLDGEPITLGAAVGPGLDAGPHTIAVKAADALGNAATREIAFTSAGIPEAPAELAPAGGTTGVSGSVTLRAKVSEPDGGDVTAMFQQAEILTPNRGWQGSAAEMPTTLTVAGEGNVGSTKALAPGDGRTLDAPASADVAFQRFDVQIKGRVADPVLRWEGVIDPTRVVSLRAWNLQTSAWDVLASSRGALDGDTQLSAIVDARYIDRQQVHVMITGEDPFADEIDAGAEGFADPASYDFSIAHFTDTQYLSEGATEQETAAERAIWEKAYGDITRWIASNADDRKIEYVAHTGDIIENNIRTPADAAMLREVTGEFEMSSRQQEILDAAGVPNQVIAGNHDNRSGTEDGPGALYNQYFGPDRYAALDDQWVNAQYGGPWREGDNQNNYTLFSAGGLDFVSVGLSYGVTREEAAWADSIFKRYPERNGILLSHDYLAASPQRDGRAAPYAAPDGSMLFKTVVEGNPNVFLVLAGHVHGVGTNVKPEVGQVAHGVVELLADYQNYTVSAADLGLTDIGGYAPTDQLRFGASYLRLLQFDVDRSEMIVDTYSPFLGDFGAGEHDPAMRYDPSADNMVLPVDLTSRTTSFRTDSLALYDPVAVVGTSTVDSGAVASVSWSGLKRGTAYAWLVVAESAGGGRTASLPNVFVTSGAKKDAVTPDLAPYATPTPVVPTPSPTPSGTPSPSGTPTPSGE</sequence>